<comment type="catalytic activity">
    <reaction evidence="1 10">
        <text>ATP-dependent breakage, passage and rejoining of double-stranded DNA.</text>
        <dbReference type="EC" id="5.6.2.2"/>
    </reaction>
</comment>
<evidence type="ECO:0000256" key="2">
    <source>
        <dbReference type="ARBA" id="ARBA00010708"/>
    </source>
</evidence>
<keyword evidence="7 10" id="KW-0799">Topoisomerase</keyword>
<comment type="similarity">
    <text evidence="2 10">Belongs to the type II topoisomerase GyrB family.</text>
</comment>
<evidence type="ECO:0000256" key="10">
    <source>
        <dbReference type="HAMAP-Rule" id="MF_01898"/>
    </source>
</evidence>
<dbReference type="EMBL" id="CP115667">
    <property type="protein sequence ID" value="WBW49990.1"/>
    <property type="molecule type" value="Genomic_DNA"/>
</dbReference>
<keyword evidence="10" id="KW-0963">Cytoplasm</keyword>
<dbReference type="PRINTS" id="PR01159">
    <property type="entry name" value="DNAGYRASEB"/>
</dbReference>
<dbReference type="InterPro" id="IPR020568">
    <property type="entry name" value="Ribosomal_Su5_D2-typ_SF"/>
</dbReference>
<dbReference type="InterPro" id="IPR014721">
    <property type="entry name" value="Ribsml_uS5_D2-typ_fold_subgr"/>
</dbReference>
<dbReference type="SUPFAM" id="SSF56719">
    <property type="entry name" value="Type II DNA topoisomerase"/>
    <property type="match status" value="1"/>
</dbReference>
<dbReference type="PANTHER" id="PTHR45866:SF1">
    <property type="entry name" value="DNA GYRASE SUBUNIT B, MITOCHONDRIAL"/>
    <property type="match status" value="1"/>
</dbReference>
<dbReference type="SMART" id="SM00387">
    <property type="entry name" value="HATPase_c"/>
    <property type="match status" value="1"/>
</dbReference>
<dbReference type="InterPro" id="IPR013759">
    <property type="entry name" value="Topo_IIA_B_C"/>
</dbReference>
<keyword evidence="13" id="KW-1185">Reference proteome</keyword>
<dbReference type="HAMAP" id="MF_01898">
    <property type="entry name" value="GyrB"/>
    <property type="match status" value="1"/>
</dbReference>
<protein>
    <recommendedName>
        <fullName evidence="10">DNA gyrase subunit B</fullName>
        <ecNumber evidence="10">5.6.2.2</ecNumber>
    </recommendedName>
</protein>
<comment type="subcellular location">
    <subcellularLocation>
        <location evidence="10">Cytoplasm</location>
    </subcellularLocation>
</comment>
<evidence type="ECO:0000256" key="5">
    <source>
        <dbReference type="ARBA" id="ARBA00022840"/>
    </source>
</evidence>
<dbReference type="NCBIfam" id="TIGR01059">
    <property type="entry name" value="gyrB"/>
    <property type="match status" value="1"/>
</dbReference>
<evidence type="ECO:0000256" key="6">
    <source>
        <dbReference type="ARBA" id="ARBA00022842"/>
    </source>
</evidence>
<dbReference type="SUPFAM" id="SSF55874">
    <property type="entry name" value="ATPase domain of HSP90 chaperone/DNA topoisomerase II/histidine kinase"/>
    <property type="match status" value="1"/>
</dbReference>
<evidence type="ECO:0000256" key="7">
    <source>
        <dbReference type="ARBA" id="ARBA00023029"/>
    </source>
</evidence>
<feature type="binding site" evidence="10">
    <location>
        <position position="506"/>
    </location>
    <ligand>
        <name>Mg(2+)</name>
        <dbReference type="ChEBI" id="CHEBI:18420"/>
        <label>1</label>
        <note>catalytic</note>
    </ligand>
</feature>
<keyword evidence="9 10" id="KW-0413">Isomerase</keyword>
<dbReference type="InterPro" id="IPR000565">
    <property type="entry name" value="Topo_IIA_B"/>
</dbReference>
<dbReference type="NCBIfam" id="NF011501">
    <property type="entry name" value="PRK14939.1"/>
    <property type="match status" value="1"/>
</dbReference>
<comment type="miscellaneous">
    <text evidence="10">Few gyrases are as efficient as E.coli at forming negative supercoils. Not all organisms have 2 type II topoisomerases; in organisms with a single type II topoisomerase this enzyme also has to decatenate newly replicated chromosomes.</text>
</comment>
<dbReference type="InterPro" id="IPR013506">
    <property type="entry name" value="Topo_IIA_bsu_dom2"/>
</dbReference>
<dbReference type="InterPro" id="IPR013760">
    <property type="entry name" value="Topo_IIA-like_dom_sf"/>
</dbReference>
<keyword evidence="3 10" id="KW-0479">Metal-binding</keyword>
<dbReference type="PROSITE" id="PS00177">
    <property type="entry name" value="TOPOISOMERASE_II"/>
    <property type="match status" value="1"/>
</dbReference>
<sequence length="644" mass="71487">MTEKNSHYGAENIQVLTGLEPVRKRPGMYIGSTGQKGLHHLIYEVVDNSVDEALAGRCDTIAVTLNDNGSVSVIDNGSGIPTAIHPQTKKSTVETVLTILHAGGKFSNDAYKVSGGLHGVGVSVVNALSTELIAEVKREGKLHRQTFARGKSTSKLEIIDTVSEEDTGTKITFTPDGEIFDTLEFDADILIKRFREMAFLNKNITIIFTDLRGVSDGDEGHREVFHYEGGLKSFVEFINKKKNAIHKDVVYMDREKDGVDVEIALQYTDAYSETVISFANNINTEEGGSHLSGFKSALTRTINDYGRTNNLIKDKEDNLSGDDVREGISAVISVKLPNPQFEGQTKAKLGNSEIKGVVESVFAEGLSDFLDVHPKIGKAILDKALSARRAREAARRARDLSRKKNIMDSMTLPGKLSDCQMAGKDGTEIYLVEGNSAGGSAVDARDSVFQAILPLRGKIMNVEKARLDKMLASEEIKAMITAFGTGIGEDFDITKLRYEKIIIMTDADVDGAHIMTLLLTFFFRYMRPLIEEGHVYVAKPPLFGIMKGIKPLRYVYDEKELKRALDEMGRDKKFDIKRYKGLGEMNAEDLWETTMDPEKRILLKVELNDLVQADETFDMLMGSEVEPRREFIEDNAIFVENIDA</sequence>
<dbReference type="InterPro" id="IPR006171">
    <property type="entry name" value="TOPRIM_dom"/>
</dbReference>
<feature type="site" description="Interaction with DNA" evidence="10">
    <location>
        <position position="458"/>
    </location>
</feature>
<evidence type="ECO:0000259" key="11">
    <source>
        <dbReference type="PROSITE" id="PS50880"/>
    </source>
</evidence>
<dbReference type="EC" id="5.6.2.2" evidence="10"/>
<comment type="subunit">
    <text evidence="10">Heterotetramer, composed of two GyrA and two GyrB chains. In the heterotetramer, GyrA contains the active site tyrosine that forms a transient covalent intermediate with DNA, while GyrB binds cofactors and catalyzes ATP hydrolysis.</text>
</comment>
<evidence type="ECO:0000256" key="4">
    <source>
        <dbReference type="ARBA" id="ARBA00022741"/>
    </source>
</evidence>
<dbReference type="Gene3D" id="3.40.50.670">
    <property type="match status" value="1"/>
</dbReference>
<dbReference type="Pfam" id="PF02518">
    <property type="entry name" value="HATPase_c"/>
    <property type="match status" value="1"/>
</dbReference>
<evidence type="ECO:0000256" key="3">
    <source>
        <dbReference type="ARBA" id="ARBA00022723"/>
    </source>
</evidence>
<dbReference type="Gene3D" id="3.30.230.10">
    <property type="match status" value="1"/>
</dbReference>
<feature type="domain" description="Toprim" evidence="11">
    <location>
        <begin position="427"/>
        <end position="541"/>
    </location>
</feature>
<evidence type="ECO:0000313" key="13">
    <source>
        <dbReference type="Proteomes" id="UP001210339"/>
    </source>
</evidence>
<dbReference type="CDD" id="cd03366">
    <property type="entry name" value="TOPRIM_TopoIIA_GyrB"/>
    <property type="match status" value="1"/>
</dbReference>
<dbReference type="InterPro" id="IPR018522">
    <property type="entry name" value="TopoIIA_CS"/>
</dbReference>
<keyword evidence="5 10" id="KW-0067">ATP-binding</keyword>
<evidence type="ECO:0000256" key="1">
    <source>
        <dbReference type="ARBA" id="ARBA00000185"/>
    </source>
</evidence>
<keyword evidence="4 10" id="KW-0547">Nucleotide-binding</keyword>
<dbReference type="SUPFAM" id="SSF54211">
    <property type="entry name" value="Ribosomal protein S5 domain 2-like"/>
    <property type="match status" value="1"/>
</dbReference>
<name>A0ABY7QVC3_9FIRM</name>
<gene>
    <name evidence="10 12" type="primary">gyrB</name>
    <name evidence="12" type="ORF">O6R05_00025</name>
</gene>
<dbReference type="GO" id="GO:0003918">
    <property type="term" value="F:DNA topoisomerase type II (double strand cut, ATP-hydrolyzing) activity"/>
    <property type="evidence" value="ECO:0007669"/>
    <property type="project" value="UniProtKB-EC"/>
</dbReference>
<dbReference type="Proteomes" id="UP001210339">
    <property type="component" value="Chromosome"/>
</dbReference>
<keyword evidence="6 10" id="KW-0460">Magnesium</keyword>
<feature type="binding site" evidence="10">
    <location>
        <position position="508"/>
    </location>
    <ligand>
        <name>Mg(2+)</name>
        <dbReference type="ChEBI" id="CHEBI:18420"/>
        <label>2</label>
    </ligand>
</feature>
<reference evidence="12 13" key="1">
    <citation type="submission" date="2023-01" db="EMBL/GenBank/DDBJ databases">
        <authorList>
            <person name="Lee S.H."/>
            <person name="Jung H.S."/>
            <person name="Yun J.U."/>
        </authorList>
    </citation>
    <scope>NUCLEOTIDE SEQUENCE [LARGE SCALE GENOMIC DNA]</scope>
    <source>
        <strain evidence="12 13">CBA3646</strain>
    </source>
</reference>
<comment type="function">
    <text evidence="10">A type II topoisomerase that negatively supercoils closed circular double-stranded (ds) DNA in an ATP-dependent manner to modulate DNA topology and maintain chromosomes in an underwound state. Negative supercoiling favors strand separation, and DNA replication, transcription, recombination and repair, all of which involve strand separation. Also able to catalyze the interconversion of other topological isomers of dsDNA rings, including catenanes and knotted rings. Type II topoisomerases break and join 2 DNA strands simultaneously in an ATP-dependent manner.</text>
</comment>
<feature type="binding site" evidence="10">
    <location>
        <position position="506"/>
    </location>
    <ligand>
        <name>Mg(2+)</name>
        <dbReference type="ChEBI" id="CHEBI:18420"/>
        <label>2</label>
    </ligand>
</feature>
<dbReference type="Pfam" id="PF01751">
    <property type="entry name" value="Toprim"/>
    <property type="match status" value="1"/>
</dbReference>
<dbReference type="PROSITE" id="PS50880">
    <property type="entry name" value="TOPRIM"/>
    <property type="match status" value="1"/>
</dbReference>
<evidence type="ECO:0000313" key="12">
    <source>
        <dbReference type="EMBL" id="WBW49990.1"/>
    </source>
</evidence>
<dbReference type="InterPro" id="IPR003594">
    <property type="entry name" value="HATPase_dom"/>
</dbReference>
<dbReference type="SMART" id="SM00433">
    <property type="entry name" value="TOP2c"/>
    <property type="match status" value="1"/>
</dbReference>
<dbReference type="InterPro" id="IPR011557">
    <property type="entry name" value="GyrB"/>
</dbReference>
<feature type="binding site" evidence="10">
    <location>
        <position position="433"/>
    </location>
    <ligand>
        <name>Mg(2+)</name>
        <dbReference type="ChEBI" id="CHEBI:18420"/>
        <label>1</label>
        <note>catalytic</note>
    </ligand>
</feature>
<dbReference type="CDD" id="cd16928">
    <property type="entry name" value="HATPase_GyrB-like"/>
    <property type="match status" value="1"/>
</dbReference>
<proteinExistence type="inferred from homology"/>
<dbReference type="InterPro" id="IPR001241">
    <property type="entry name" value="Topo_IIA"/>
</dbReference>
<accession>A0ABY7QVC3</accession>
<feature type="site" description="Interaction with DNA" evidence="10">
    <location>
        <position position="461"/>
    </location>
</feature>
<dbReference type="NCBIfam" id="NF004189">
    <property type="entry name" value="PRK05644.1"/>
    <property type="match status" value="1"/>
</dbReference>
<organism evidence="12 13">
    <name type="scientific">Peptoniphilus equinus</name>
    <dbReference type="NCBI Taxonomy" id="3016343"/>
    <lineage>
        <taxon>Bacteria</taxon>
        <taxon>Bacillati</taxon>
        <taxon>Bacillota</taxon>
        <taxon>Tissierellia</taxon>
        <taxon>Tissierellales</taxon>
        <taxon>Peptoniphilaceae</taxon>
        <taxon>Peptoniphilus</taxon>
    </lineage>
</organism>
<dbReference type="Gene3D" id="3.30.565.10">
    <property type="entry name" value="Histidine kinase-like ATPase, C-terminal domain"/>
    <property type="match status" value="1"/>
</dbReference>
<dbReference type="PANTHER" id="PTHR45866">
    <property type="entry name" value="DNA GYRASE/TOPOISOMERASE SUBUNIT B"/>
    <property type="match status" value="1"/>
</dbReference>
<dbReference type="InterPro" id="IPR036890">
    <property type="entry name" value="HATPase_C_sf"/>
</dbReference>
<dbReference type="InterPro" id="IPR034160">
    <property type="entry name" value="TOPRIM_GyrB"/>
</dbReference>
<dbReference type="PRINTS" id="PR00418">
    <property type="entry name" value="TPI2FAMILY"/>
</dbReference>
<comment type="cofactor">
    <cofactor evidence="10">
        <name>Mg(2+)</name>
        <dbReference type="ChEBI" id="CHEBI:18420"/>
    </cofactor>
    <cofactor evidence="10">
        <name>Mn(2+)</name>
        <dbReference type="ChEBI" id="CHEBI:29035"/>
    </cofactor>
    <cofactor evidence="10">
        <name>Ca(2+)</name>
        <dbReference type="ChEBI" id="CHEBI:29108"/>
    </cofactor>
    <text evidence="10">Binds two Mg(2+) per subunit. The magnesium ions form salt bridges with both the protein and the DNA. Can also accept other divalent metal cations, such as Mn(2+) or Ca(2+).</text>
</comment>
<dbReference type="CDD" id="cd00822">
    <property type="entry name" value="TopoII_Trans_DNA_gyrase"/>
    <property type="match status" value="1"/>
</dbReference>
<evidence type="ECO:0000256" key="8">
    <source>
        <dbReference type="ARBA" id="ARBA00023125"/>
    </source>
</evidence>
<dbReference type="InterPro" id="IPR002288">
    <property type="entry name" value="DNA_gyrase_B_C"/>
</dbReference>
<keyword evidence="8" id="KW-0238">DNA-binding</keyword>
<evidence type="ECO:0000256" key="9">
    <source>
        <dbReference type="ARBA" id="ARBA00023235"/>
    </source>
</evidence>
<dbReference type="Pfam" id="PF00204">
    <property type="entry name" value="DNA_gyraseB"/>
    <property type="match status" value="1"/>
</dbReference>
<dbReference type="Pfam" id="PF00986">
    <property type="entry name" value="DNA_gyraseB_C"/>
    <property type="match status" value="1"/>
</dbReference>
<dbReference type="RefSeq" id="WP_271191521.1">
    <property type="nucleotide sequence ID" value="NZ_CP115667.1"/>
</dbReference>